<feature type="binding site" evidence="6">
    <location>
        <position position="609"/>
    </location>
    <ligand>
        <name>ATP</name>
        <dbReference type="ChEBI" id="CHEBI:30616"/>
    </ligand>
</feature>
<dbReference type="InterPro" id="IPR036830">
    <property type="entry name" value="PP_kinase_middle_dom_sf"/>
</dbReference>
<dbReference type="InterPro" id="IPR024953">
    <property type="entry name" value="PP_kinase_middle"/>
</dbReference>
<feature type="domain" description="Polyphosphate kinase middle" evidence="8">
    <location>
        <begin position="130"/>
        <end position="311"/>
    </location>
</feature>
<dbReference type="PIRSF" id="PIRSF015589">
    <property type="entry name" value="PP_kinase"/>
    <property type="match status" value="1"/>
</dbReference>
<evidence type="ECO:0000313" key="12">
    <source>
        <dbReference type="Proteomes" id="UP000675920"/>
    </source>
</evidence>
<evidence type="ECO:0000313" key="13">
    <source>
        <dbReference type="RefSeq" id="WP_028312482.1"/>
    </source>
</evidence>
<protein>
    <recommendedName>
        <fullName evidence="6 7">Polyphosphate kinase</fullName>
        <ecNumber evidence="6 7">2.7.4.1</ecNumber>
    </recommendedName>
    <alternativeName>
        <fullName evidence="6">ATP-polyphosphate phosphotransferase</fullName>
    </alternativeName>
    <alternativeName>
        <fullName evidence="6">Polyphosphoric acid kinase</fullName>
    </alternativeName>
</protein>
<feature type="binding site" evidence="6">
    <location>
        <position position="417"/>
    </location>
    <ligand>
        <name>Mg(2+)</name>
        <dbReference type="ChEBI" id="CHEBI:18420"/>
    </ligand>
</feature>
<feature type="domain" description="Polyphosphate kinase C-terminal" evidence="11">
    <location>
        <begin position="344"/>
        <end position="511"/>
    </location>
</feature>
<evidence type="ECO:0000259" key="10">
    <source>
        <dbReference type="Pfam" id="PF13090"/>
    </source>
</evidence>
<feature type="domain" description="Polyphosphate kinase N-terminal" evidence="9">
    <location>
        <begin position="16"/>
        <end position="120"/>
    </location>
</feature>
<dbReference type="Gene3D" id="1.20.58.310">
    <property type="entry name" value="Polyphosphate kinase N-terminal domain"/>
    <property type="match status" value="1"/>
</dbReference>
<keyword evidence="5 6" id="KW-0067">ATP-binding</keyword>
<dbReference type="CDD" id="cd09168">
    <property type="entry name" value="PLDc_PaPPK1_C2_like"/>
    <property type="match status" value="1"/>
</dbReference>
<evidence type="ECO:0000256" key="5">
    <source>
        <dbReference type="ARBA" id="ARBA00022840"/>
    </source>
</evidence>
<organism evidence="12 13">
    <name type="scientific">Derxia gummosa DSM 723</name>
    <dbReference type="NCBI Taxonomy" id="1121388"/>
    <lineage>
        <taxon>Bacteria</taxon>
        <taxon>Pseudomonadati</taxon>
        <taxon>Pseudomonadota</taxon>
        <taxon>Betaproteobacteria</taxon>
        <taxon>Burkholderiales</taxon>
        <taxon>Alcaligenaceae</taxon>
        <taxon>Derxia</taxon>
    </lineage>
</organism>
<dbReference type="NCBIfam" id="NF003921">
    <property type="entry name" value="PRK05443.2-2"/>
    <property type="match status" value="1"/>
</dbReference>
<accession>A0A8B6X5T9</accession>
<dbReference type="InterPro" id="IPR025198">
    <property type="entry name" value="PPK_N_dom"/>
</dbReference>
<evidence type="ECO:0000256" key="3">
    <source>
        <dbReference type="ARBA" id="ARBA00022741"/>
    </source>
</evidence>
<comment type="catalytic activity">
    <reaction evidence="6 7">
        <text>[phosphate](n) + ATP = [phosphate](n+1) + ADP</text>
        <dbReference type="Rhea" id="RHEA:19573"/>
        <dbReference type="Rhea" id="RHEA-COMP:9859"/>
        <dbReference type="Rhea" id="RHEA-COMP:14280"/>
        <dbReference type="ChEBI" id="CHEBI:16838"/>
        <dbReference type="ChEBI" id="CHEBI:30616"/>
        <dbReference type="ChEBI" id="CHEBI:456216"/>
        <dbReference type="EC" id="2.7.4.1"/>
    </reaction>
</comment>
<feature type="active site" description="Phosphohistidine intermediate" evidence="6">
    <location>
        <position position="447"/>
    </location>
</feature>
<comment type="function">
    <text evidence="6 7">Catalyzes the reversible transfer of the terminal phosphate of ATP to form a long-chain polyphosphate (polyP).</text>
</comment>
<dbReference type="InterPro" id="IPR025200">
    <property type="entry name" value="PPK_C_dom2"/>
</dbReference>
<dbReference type="PANTHER" id="PTHR30218:SF0">
    <property type="entry name" value="POLYPHOSPHATE KINASE"/>
    <property type="match status" value="1"/>
</dbReference>
<evidence type="ECO:0000256" key="7">
    <source>
        <dbReference type="RuleBase" id="RU003800"/>
    </source>
</evidence>
<dbReference type="Pfam" id="PF13089">
    <property type="entry name" value="PP_kinase_N"/>
    <property type="match status" value="1"/>
</dbReference>
<dbReference type="InterPro" id="IPR036832">
    <property type="entry name" value="PPK_N_dom_sf"/>
</dbReference>
<keyword evidence="4 6" id="KW-0418">Kinase</keyword>
<keyword evidence="2 6" id="KW-0808">Transferase</keyword>
<dbReference type="PANTHER" id="PTHR30218">
    <property type="entry name" value="POLYPHOSPHATE KINASE"/>
    <property type="match status" value="1"/>
</dbReference>
<dbReference type="GO" id="GO:0005524">
    <property type="term" value="F:ATP binding"/>
    <property type="evidence" value="ECO:0007669"/>
    <property type="project" value="UniProtKB-KW"/>
</dbReference>
<keyword evidence="1 6" id="KW-0597">Phosphoprotein</keyword>
<dbReference type="EC" id="2.7.4.1" evidence="6 7"/>
<comment type="cofactor">
    <cofactor evidence="6">
        <name>Mg(2+)</name>
        <dbReference type="ChEBI" id="CHEBI:18420"/>
    </cofactor>
</comment>
<name>A0A8B6X5T9_9BURK</name>
<evidence type="ECO:0000256" key="6">
    <source>
        <dbReference type="HAMAP-Rule" id="MF_00347"/>
    </source>
</evidence>
<keyword evidence="3 6" id="KW-0547">Nucleotide-binding</keyword>
<keyword evidence="6" id="KW-0479">Metal-binding</keyword>
<reference evidence="13" key="1">
    <citation type="journal article" date="1990" name="J. Biol. Chem.">
        <title>Polyphosphate kinase from Escherichia coli. Purification and demonstration of a phosphoenzyme intermediate.</title>
        <authorList>
            <person name="Ahn K."/>
            <person name="Kornberg A."/>
        </authorList>
    </citation>
    <scope>NUCLEOTIDE SEQUENCE</scope>
</reference>
<keyword evidence="12" id="KW-1185">Reference proteome</keyword>
<dbReference type="SUPFAM" id="SSF140356">
    <property type="entry name" value="PPK N-terminal domain-like"/>
    <property type="match status" value="1"/>
</dbReference>
<evidence type="ECO:0000256" key="1">
    <source>
        <dbReference type="ARBA" id="ARBA00022553"/>
    </source>
</evidence>
<dbReference type="InterPro" id="IPR003414">
    <property type="entry name" value="PP_kinase"/>
</dbReference>
<reference evidence="13" key="3">
    <citation type="submission" date="2025-08" db="UniProtKB">
        <authorList>
            <consortium name="RefSeq"/>
        </authorList>
    </citation>
    <scope>IDENTIFICATION</scope>
</reference>
<dbReference type="InterPro" id="IPR041108">
    <property type="entry name" value="PP_kinase_C_1"/>
</dbReference>
<feature type="binding site" evidence="6">
    <location>
        <position position="387"/>
    </location>
    <ligand>
        <name>Mg(2+)</name>
        <dbReference type="ChEBI" id="CHEBI:18420"/>
    </ligand>
</feature>
<dbReference type="NCBIfam" id="NF003918">
    <property type="entry name" value="PRK05443.1-2"/>
    <property type="match status" value="1"/>
</dbReference>
<dbReference type="Proteomes" id="UP000675920">
    <property type="component" value="Unplaced"/>
</dbReference>
<comment type="PTM">
    <text evidence="6 7">An intermediate of this reaction is the autophosphorylated ppk in which a phosphate is covalently linked to a histidine residue through a N-P bond.</text>
</comment>
<dbReference type="CDD" id="cd09165">
    <property type="entry name" value="PLDc_PaPPK1_C1_like"/>
    <property type="match status" value="1"/>
</dbReference>
<evidence type="ECO:0000256" key="4">
    <source>
        <dbReference type="ARBA" id="ARBA00022777"/>
    </source>
</evidence>
<dbReference type="GO" id="GO:0008976">
    <property type="term" value="F:polyphosphate kinase activity"/>
    <property type="evidence" value="ECO:0007669"/>
    <property type="project" value="UniProtKB-UniRule"/>
</dbReference>
<reference evidence="13" key="2">
    <citation type="journal article" date="2004" name="Proc. Natl. Acad. Sci. U.S.A.">
        <title>Inorganic polyphosphate in the origin and survival of species.</title>
        <authorList>
            <person name="Brown M.R."/>
            <person name="Kornberg A."/>
        </authorList>
    </citation>
    <scope>NUCLEOTIDE SEQUENCE</scope>
</reference>
<dbReference type="SUPFAM" id="SSF56024">
    <property type="entry name" value="Phospholipase D/nuclease"/>
    <property type="match status" value="2"/>
</dbReference>
<evidence type="ECO:0000259" key="9">
    <source>
        <dbReference type="Pfam" id="PF13089"/>
    </source>
</evidence>
<feature type="binding site" evidence="6">
    <location>
        <position position="581"/>
    </location>
    <ligand>
        <name>ATP</name>
        <dbReference type="ChEBI" id="CHEBI:30616"/>
    </ligand>
</feature>
<proteinExistence type="inferred from homology"/>
<dbReference type="SUPFAM" id="SSF143724">
    <property type="entry name" value="PHP14-like"/>
    <property type="match status" value="1"/>
</dbReference>
<dbReference type="GO" id="GO:0009358">
    <property type="term" value="C:polyphosphate kinase complex"/>
    <property type="evidence" value="ECO:0007669"/>
    <property type="project" value="InterPro"/>
</dbReference>
<keyword evidence="6" id="KW-0460">Magnesium</keyword>
<dbReference type="Gene3D" id="3.30.870.10">
    <property type="entry name" value="Endonuclease Chain A"/>
    <property type="match status" value="2"/>
</dbReference>
<dbReference type="Pfam" id="PF02503">
    <property type="entry name" value="PP_kinase"/>
    <property type="match status" value="1"/>
</dbReference>
<evidence type="ECO:0000259" key="8">
    <source>
        <dbReference type="Pfam" id="PF02503"/>
    </source>
</evidence>
<dbReference type="RefSeq" id="WP_028312482.1">
    <property type="nucleotide sequence ID" value="NZ_KI519499.1"/>
</dbReference>
<evidence type="ECO:0000259" key="11">
    <source>
        <dbReference type="Pfam" id="PF17941"/>
    </source>
</evidence>
<dbReference type="Pfam" id="PF13090">
    <property type="entry name" value="PP_kinase_C"/>
    <property type="match status" value="1"/>
</dbReference>
<dbReference type="NCBIfam" id="NF003917">
    <property type="entry name" value="PRK05443.1-1"/>
    <property type="match status" value="1"/>
</dbReference>
<gene>
    <name evidence="13" type="primary">ppk1</name>
    <name evidence="6" type="synonym">ppk</name>
</gene>
<dbReference type="OrthoDB" id="9761456at2"/>
<dbReference type="GO" id="GO:0006799">
    <property type="term" value="P:polyphosphate biosynthetic process"/>
    <property type="evidence" value="ECO:0007669"/>
    <property type="project" value="UniProtKB-UniRule"/>
</dbReference>
<evidence type="ECO:0000256" key="2">
    <source>
        <dbReference type="ARBA" id="ARBA00022679"/>
    </source>
</evidence>
<dbReference type="GO" id="GO:0046872">
    <property type="term" value="F:metal ion binding"/>
    <property type="evidence" value="ECO:0007669"/>
    <property type="project" value="UniProtKB-KW"/>
</dbReference>
<dbReference type="Pfam" id="PF17941">
    <property type="entry name" value="PP_kinase_C_1"/>
    <property type="match status" value="1"/>
</dbReference>
<feature type="domain" description="Polyphosphate kinase C-terminal" evidence="10">
    <location>
        <begin position="523"/>
        <end position="688"/>
    </location>
</feature>
<dbReference type="Gene3D" id="3.30.1840.10">
    <property type="entry name" value="Polyphosphate kinase middle domain"/>
    <property type="match status" value="1"/>
</dbReference>
<sequence>MDRSPQQLNEGVPQLLNREIGILKFNERVLAMAEDPTVPLLERLKYLCIVSSNLDEFFEIRVSGLKAQVRTDPSFVLEDGKTVAETMRIVSEQAHALVARQYAFYNEVLVPALEREGIVFHVTATWNEAHAKFAREYFEREVLPILTPIAIDPARPFPRVLNKSLNFAIELSGKDAFGRNSGIAIVQAPRALPRLIQVPREISGYPHGLMLLTSVMQGCVGSLFPGMEIKGIYQFRCTRNSDLFIDDEEVTNLREALKGELSQRQFGDAVRLELSDNCSTSMREYLCKQFGLTSEHVFPVGGPVNLVRLMQVADLIDRPELKYRPFVPGLPEPIRKGEAKQRDLFKIIAKQDVLVHHPYQSFTPVLDFVRQAVNDPNVVAIKQTIYRTGNQSELMELLVQAARMGKEVTVVLELLARFDEETNINWAARLEEAGAHVVFGVVGYKTHAKLLFIVRREIGRTGATKLVRYAHLGTGNYHPRTAKLYTDFGLFTSDNQICTDVHELFQQLTGLGRHQALKQVWQSPFTLHDNVIAAIRNEIAHVKAGGKGRIIARMNALLEDKVIEALYEASQAGVKIDLIVRGVCALRPGVPGLSDNIVVRSIIGRFLEHSRAFYFFDNGAERVYLSSADWMDRNLFRRIEVAFPITDKKLKQRVIEEGLTTLLEDNALAWIMDGEGNYTRLVPAEGEKRRSTHGVLLGMLAQQITPQPAT</sequence>
<dbReference type="HAMAP" id="MF_00347">
    <property type="entry name" value="Polyphosphate_kinase"/>
    <property type="match status" value="1"/>
</dbReference>
<dbReference type="AlphaFoldDB" id="A0A8B6X5T9"/>
<feature type="binding site" evidence="6">
    <location>
        <position position="485"/>
    </location>
    <ligand>
        <name>ATP</name>
        <dbReference type="ChEBI" id="CHEBI:30616"/>
    </ligand>
</feature>
<dbReference type="NCBIfam" id="TIGR03705">
    <property type="entry name" value="poly_P_kin"/>
    <property type="match status" value="1"/>
</dbReference>
<feature type="binding site" evidence="6">
    <location>
        <position position="53"/>
    </location>
    <ligand>
        <name>ATP</name>
        <dbReference type="ChEBI" id="CHEBI:30616"/>
    </ligand>
</feature>
<comment type="similarity">
    <text evidence="6 7">Belongs to the polyphosphate kinase 1 (PPK1) family.</text>
</comment>